<protein>
    <recommendedName>
        <fullName evidence="4">Phage-related membrane protein</fullName>
    </recommendedName>
</protein>
<feature type="transmembrane region" description="Helical" evidence="1">
    <location>
        <begin position="304"/>
        <end position="325"/>
    </location>
</feature>
<feature type="transmembrane region" description="Helical" evidence="1">
    <location>
        <begin position="382"/>
        <end position="402"/>
    </location>
</feature>
<evidence type="ECO:0000313" key="2">
    <source>
        <dbReference type="EMBL" id="OEE32285.1"/>
    </source>
</evidence>
<dbReference type="AlphaFoldDB" id="A0A853R1J5"/>
<keyword evidence="1" id="KW-0472">Membrane</keyword>
<proteinExistence type="predicted"/>
<evidence type="ECO:0000313" key="3">
    <source>
        <dbReference type="Proteomes" id="UP000094808"/>
    </source>
</evidence>
<organism evidence="2 3">
    <name type="scientific">Vibrio ordalii FS-238</name>
    <dbReference type="NCBI Taxonomy" id="617133"/>
    <lineage>
        <taxon>Bacteria</taxon>
        <taxon>Pseudomonadati</taxon>
        <taxon>Pseudomonadota</taxon>
        <taxon>Gammaproteobacteria</taxon>
        <taxon>Vibrionales</taxon>
        <taxon>Vibrionaceae</taxon>
        <taxon>Vibrio</taxon>
    </lineage>
</organism>
<accession>A0A853R1J5</accession>
<keyword evidence="1" id="KW-0812">Transmembrane</keyword>
<keyword evidence="3" id="KW-1185">Reference proteome</keyword>
<dbReference type="Proteomes" id="UP000094808">
    <property type="component" value="Unassembled WGS sequence"/>
</dbReference>
<dbReference type="RefSeq" id="WP_017045801.1">
    <property type="nucleotide sequence ID" value="NZ_AJYS02000257.1"/>
</dbReference>
<reference evidence="2 3" key="1">
    <citation type="journal article" date="2012" name="Science">
        <title>Ecological populations of bacteria act as socially cohesive units of antibiotic production and resistance.</title>
        <authorList>
            <person name="Cordero O.X."/>
            <person name="Wildschutte H."/>
            <person name="Kirkup B."/>
            <person name="Proehl S."/>
            <person name="Ngo L."/>
            <person name="Hussain F."/>
            <person name="Le Roux F."/>
            <person name="Mincer T."/>
            <person name="Polz M.F."/>
        </authorList>
    </citation>
    <scope>NUCLEOTIDE SEQUENCE [LARGE SCALE GENOMIC DNA]</scope>
    <source>
        <strain evidence="2 3">FS-238</strain>
    </source>
</reference>
<gene>
    <name evidence="2" type="ORF">A1QS_09970</name>
</gene>
<keyword evidence="1" id="KW-1133">Transmembrane helix</keyword>
<evidence type="ECO:0008006" key="4">
    <source>
        <dbReference type="Google" id="ProtNLM"/>
    </source>
</evidence>
<name>A0A853R1J5_9VIBR</name>
<sequence length="414" mass="47194">MKLKNFVEFYRLNNKPPFSEDKTVVLECARSEENIALLQAIRADGVDVDADPDIKDLLPDGSQIDLELQIPTNGEFFAYRTLEEMLSDAKTLLNGEYPDEFYIVADDFYSLEQQKLSNKYQNLFNLCSLIKGLGELAHYHDAKQQDGKNNNFVFIDESEIITAKPVVIKPTINLAMLEQPLLDVTLIESFHSPKEKVSPTVGKEKAFFRVSIIEFLGQLKHLSQMELFVHLVMNWSEFLVSYQRNLETYLSGFAFHKARKEVSDEEFKVAEQYSKILGDIAGKLFGLPVSFVALLGLFKSDITLIVELVVLFSVCTASWLMSSLVTNQIKQLERIDHAKGIAFDALENQKTVYPVDLQTKLNEAVTALNEEHTRIKNLLIKLWYIVWSPVVIATGIMGYRYLEALINFIRVNCL</sequence>
<comment type="caution">
    <text evidence="2">The sequence shown here is derived from an EMBL/GenBank/DDBJ whole genome shotgun (WGS) entry which is preliminary data.</text>
</comment>
<dbReference type="EMBL" id="AJYS02000257">
    <property type="protein sequence ID" value="OEE32285.1"/>
    <property type="molecule type" value="Genomic_DNA"/>
</dbReference>
<evidence type="ECO:0000256" key="1">
    <source>
        <dbReference type="SAM" id="Phobius"/>
    </source>
</evidence>